<dbReference type="OrthoDB" id="289416at2759"/>
<dbReference type="AlphaFoldDB" id="A0A814RES0"/>
<sequence>MMYCVNTRNVAISATCSNINKNLKSAASNRKSNTSSNCTPESLSQIRIMNKPVAKLRSARSTVAENISPQENIQQVLTCRPLSYRRPMPTTPLLKQAQMIENAVDDELLAHSILVDNAARRRGFLPYYYRTANTFEVIRRQRTHYKPSTKSSPTFLPLFKRSPTRLSTNENSTNVTTTKLTELNLIMHDKSMSKNSNSLSLNEKQDAAYLDKEFISEIPNTLELVLQHSTRKSIMERNLFETLKRQRLEHMRYRTLPVSREYILLKTSIISMPSSQKFKCNQCGMKFPSDDNLYRHKKQFCIGVKDSGIGRLRIESDNDEADQSDKSRNDKHTKRSTKKRRSSIERKRAEVDEWKRRRALVQRAEDMEYRILNDHYKTEKLTDSLRKQDHIYNEVIREYERIQKEERDVLRHMYTLQSQSRGLKNSDRKTKYSYESTVNDQFEELQRRNRRLEHERRHIQKKLEELITLHYQPALMASYDPYRLLREMKDQQNLNEKALEYLRGRYFYSRETLPSGSEYLSLPYISNRSRHRDGEDVRSLRQDYMYTGGHDARTIARYSDLEYRVRSRENSPWTKEYPEPLRQARYQTDPRIDVEIEQIRSATEENSRLRNELHEMYKKFQALDSRTKQLEVSLTARGPSSYIEPPGPYQLPTAYYPQTQRAPYSNHNDHVYRQQYLPQTEPFAYSQPSRINQNGQYDQYQTRNQATAAATTVLPYVDKNAVARTSPPMSFVDSNVYQIRDAYVSKPYEPTSGFVIFFDFICDVPTDVEQSRLITCLHHPKSGYGPPSILEPVKTEQYVDPRTNDHLRVAIISTKQPVAKCPAEQALTVVIEVQISSDRQAALEQLKTNAYVKLPLFDNQNRLASGRWKVPLKSHPLDPTESLAIISTRPSYERAELYYRLVNSLDGDQQASVPHSPSDRGQYQYPIQYRI</sequence>
<dbReference type="InterPro" id="IPR038800">
    <property type="entry name" value="CCDC17"/>
</dbReference>
<dbReference type="PANTHER" id="PTHR33820">
    <property type="entry name" value="COILED-COIL DOMAIN-CONTAINING PROTEIN 17"/>
    <property type="match status" value="1"/>
</dbReference>
<evidence type="ECO:0000256" key="1">
    <source>
        <dbReference type="PROSITE-ProRule" id="PRU00042"/>
    </source>
</evidence>
<proteinExistence type="predicted"/>
<evidence type="ECO:0000259" key="4">
    <source>
        <dbReference type="PROSITE" id="PS50157"/>
    </source>
</evidence>
<dbReference type="Proteomes" id="UP000663852">
    <property type="component" value="Unassembled WGS sequence"/>
</dbReference>
<accession>A0A814RES0</accession>
<comment type="caution">
    <text evidence="5">The sequence shown here is derived from an EMBL/GenBank/DDBJ whole genome shotgun (WGS) entry which is preliminary data.</text>
</comment>
<organism evidence="5 6">
    <name type="scientific">Adineta ricciae</name>
    <name type="common">Rotifer</name>
    <dbReference type="NCBI Taxonomy" id="249248"/>
    <lineage>
        <taxon>Eukaryota</taxon>
        <taxon>Metazoa</taxon>
        <taxon>Spiralia</taxon>
        <taxon>Gnathifera</taxon>
        <taxon>Rotifera</taxon>
        <taxon>Eurotatoria</taxon>
        <taxon>Bdelloidea</taxon>
        <taxon>Adinetida</taxon>
        <taxon>Adinetidae</taxon>
        <taxon>Adineta</taxon>
    </lineage>
</organism>
<dbReference type="PROSITE" id="PS50157">
    <property type="entry name" value="ZINC_FINGER_C2H2_2"/>
    <property type="match status" value="1"/>
</dbReference>
<dbReference type="InterPro" id="IPR013087">
    <property type="entry name" value="Znf_C2H2_type"/>
</dbReference>
<dbReference type="GO" id="GO:0008270">
    <property type="term" value="F:zinc ion binding"/>
    <property type="evidence" value="ECO:0007669"/>
    <property type="project" value="UniProtKB-KW"/>
</dbReference>
<evidence type="ECO:0000313" key="5">
    <source>
        <dbReference type="EMBL" id="CAF1132914.1"/>
    </source>
</evidence>
<evidence type="ECO:0000256" key="3">
    <source>
        <dbReference type="SAM" id="MobiDB-lite"/>
    </source>
</evidence>
<protein>
    <recommendedName>
        <fullName evidence="4">C2H2-type domain-containing protein</fullName>
    </recommendedName>
</protein>
<evidence type="ECO:0000313" key="6">
    <source>
        <dbReference type="Proteomes" id="UP000663852"/>
    </source>
</evidence>
<keyword evidence="1" id="KW-0863">Zinc-finger</keyword>
<dbReference type="EMBL" id="CAJNOJ010000110">
    <property type="protein sequence ID" value="CAF1132914.1"/>
    <property type="molecule type" value="Genomic_DNA"/>
</dbReference>
<feature type="compositionally biased region" description="Basic residues" evidence="3">
    <location>
        <begin position="331"/>
        <end position="341"/>
    </location>
</feature>
<feature type="coiled-coil region" evidence="2">
    <location>
        <begin position="592"/>
        <end position="619"/>
    </location>
</feature>
<keyword evidence="1" id="KW-0862">Zinc</keyword>
<feature type="coiled-coil region" evidence="2">
    <location>
        <begin position="435"/>
        <end position="469"/>
    </location>
</feature>
<keyword evidence="1" id="KW-0479">Metal-binding</keyword>
<reference evidence="5" key="1">
    <citation type="submission" date="2021-02" db="EMBL/GenBank/DDBJ databases">
        <authorList>
            <person name="Nowell W R."/>
        </authorList>
    </citation>
    <scope>NUCLEOTIDE SEQUENCE</scope>
</reference>
<evidence type="ECO:0000256" key="2">
    <source>
        <dbReference type="SAM" id="Coils"/>
    </source>
</evidence>
<feature type="region of interest" description="Disordered" evidence="3">
    <location>
        <begin position="315"/>
        <end position="348"/>
    </location>
</feature>
<keyword evidence="2" id="KW-0175">Coiled coil</keyword>
<name>A0A814RES0_ADIRI</name>
<dbReference type="PANTHER" id="PTHR33820:SF2">
    <property type="entry name" value="COILED-COIL DOMAIN-CONTAINING PROTEIN 17"/>
    <property type="match status" value="1"/>
</dbReference>
<gene>
    <name evidence="5" type="ORF">EDS130_LOCUS21674</name>
</gene>
<feature type="domain" description="C2H2-type" evidence="4">
    <location>
        <begin position="278"/>
        <end position="306"/>
    </location>
</feature>